<evidence type="ECO:0000256" key="2">
    <source>
        <dbReference type="ARBA" id="ARBA00004613"/>
    </source>
</evidence>
<evidence type="ECO:0000256" key="4">
    <source>
        <dbReference type="ARBA" id="ARBA00016244"/>
    </source>
</evidence>
<dbReference type="Proteomes" id="UP000464495">
    <property type="component" value="Chromosome"/>
</dbReference>
<dbReference type="Pfam" id="PF06429">
    <property type="entry name" value="Flg_bbr_C"/>
    <property type="match status" value="1"/>
</dbReference>
<comment type="subcellular location">
    <subcellularLocation>
        <location evidence="1">Bacterial flagellum basal body</location>
    </subcellularLocation>
    <subcellularLocation>
        <location evidence="2">Secreted</location>
    </subcellularLocation>
</comment>
<evidence type="ECO:0000259" key="8">
    <source>
        <dbReference type="Pfam" id="PF06429"/>
    </source>
</evidence>
<dbReference type="Pfam" id="PF00460">
    <property type="entry name" value="Flg_bb_rod"/>
    <property type="match status" value="1"/>
</dbReference>
<dbReference type="AlphaFoldDB" id="A0A6P1T0B8"/>
<gene>
    <name evidence="10" type="primary">flgK</name>
    <name evidence="10" type="ORF">GO499_14850</name>
</gene>
<dbReference type="InterPro" id="IPR001444">
    <property type="entry name" value="Flag_bb_rod_N"/>
</dbReference>
<keyword evidence="10" id="KW-0966">Cell projection</keyword>
<dbReference type="PANTHER" id="PTHR30033:SF1">
    <property type="entry name" value="FLAGELLAR HOOK-ASSOCIATED PROTEIN 1"/>
    <property type="match status" value="1"/>
</dbReference>
<comment type="similarity">
    <text evidence="3">Belongs to the flagella basal body rod proteins family.</text>
</comment>
<evidence type="ECO:0000256" key="5">
    <source>
        <dbReference type="ARBA" id="ARBA00022525"/>
    </source>
</evidence>
<feature type="domain" description="Flagellar basal body rod protein N-terminal" evidence="7">
    <location>
        <begin position="8"/>
        <end position="37"/>
    </location>
</feature>
<evidence type="ECO:0000256" key="3">
    <source>
        <dbReference type="ARBA" id="ARBA00009677"/>
    </source>
</evidence>
<sequence length="488" mass="50124">MSISSALTNALSGLNAASRSAEIIANNIANAQTPGYTRRSVELVATQVNGRGTGVTVAGVTLNGNAVTLANRRLADAEAGFAGAQTGALSRLTEALGLPGDDYGLASAAADFLAALTGSANDPASAAGQAALASTAKTYAKTINDVANTVREVRQDADAEIARQVTSLNDGLRAIEKLNADIKSLAIAGNDTSSLVDTRNQVIDSLSSIVPLRIVQRDYQSIAVFTREGGVLLDPSARELDFTASGLITPDMTLSAGSLSELSQNGQAVRIGDGTGTGRLDGGSLSALFEIRDVVTPAFNDKLDALAQDLIQRFEDPALDPTLAPGDAGLFTDNGSAYDALNQIGLARRISLNSAVDPAAGGDLWRLRDGINAAAQGNVSSSAILGNLLSAATSLNPAPAALEITPPVTVASIASELTSGLAATKLQSERLESHASAYLNTLREAESGQSGVDTDAEIQQLILVEQAYAANARVISVTDELISRLLEI</sequence>
<keyword evidence="10" id="KW-0282">Flagellum</keyword>
<dbReference type="InterPro" id="IPR053927">
    <property type="entry name" value="FlgK_helical"/>
</dbReference>
<feature type="domain" description="Flagellar hook-associated protein FlgK helical" evidence="9">
    <location>
        <begin position="101"/>
        <end position="315"/>
    </location>
</feature>
<dbReference type="Pfam" id="PF22638">
    <property type="entry name" value="FlgK_D1"/>
    <property type="match status" value="1"/>
</dbReference>
<keyword evidence="6" id="KW-0975">Bacterial flagellum</keyword>
<dbReference type="GO" id="GO:0005576">
    <property type="term" value="C:extracellular region"/>
    <property type="evidence" value="ECO:0007669"/>
    <property type="project" value="UniProtKB-SubCell"/>
</dbReference>
<feature type="domain" description="Flagellar basal-body/hook protein C-terminal" evidence="8">
    <location>
        <begin position="449"/>
        <end position="487"/>
    </location>
</feature>
<keyword evidence="11" id="KW-1185">Reference proteome</keyword>
<evidence type="ECO:0000256" key="6">
    <source>
        <dbReference type="ARBA" id="ARBA00023143"/>
    </source>
</evidence>
<dbReference type="InterPro" id="IPR010930">
    <property type="entry name" value="Flg_bb/hook_C_dom"/>
</dbReference>
<dbReference type="SUPFAM" id="SSF64518">
    <property type="entry name" value="Phase 1 flagellin"/>
    <property type="match status" value="1"/>
</dbReference>
<proteinExistence type="inferred from homology"/>
<evidence type="ECO:0000313" key="11">
    <source>
        <dbReference type="Proteomes" id="UP000464495"/>
    </source>
</evidence>
<dbReference type="EMBL" id="CP046620">
    <property type="protein sequence ID" value="QHQ36364.1"/>
    <property type="molecule type" value="Genomic_DNA"/>
</dbReference>
<dbReference type="GO" id="GO:0044780">
    <property type="term" value="P:bacterial-type flagellum assembly"/>
    <property type="evidence" value="ECO:0007669"/>
    <property type="project" value="InterPro"/>
</dbReference>
<dbReference type="GO" id="GO:0009425">
    <property type="term" value="C:bacterial-type flagellum basal body"/>
    <property type="evidence" value="ECO:0007669"/>
    <property type="project" value="UniProtKB-SubCell"/>
</dbReference>
<organism evidence="10 11">
    <name type="scientific">Algicella marina</name>
    <dbReference type="NCBI Taxonomy" id="2683284"/>
    <lineage>
        <taxon>Bacteria</taxon>
        <taxon>Pseudomonadati</taxon>
        <taxon>Pseudomonadota</taxon>
        <taxon>Alphaproteobacteria</taxon>
        <taxon>Rhodobacterales</taxon>
        <taxon>Paracoccaceae</taxon>
        <taxon>Algicella</taxon>
    </lineage>
</organism>
<keyword evidence="5" id="KW-0964">Secreted</keyword>
<dbReference type="RefSeq" id="WP_161862911.1">
    <property type="nucleotide sequence ID" value="NZ_CP046620.1"/>
</dbReference>
<evidence type="ECO:0000259" key="7">
    <source>
        <dbReference type="Pfam" id="PF00460"/>
    </source>
</evidence>
<dbReference type="KEGG" id="amaq:GO499_14850"/>
<dbReference type="PANTHER" id="PTHR30033">
    <property type="entry name" value="FLAGELLAR HOOK-ASSOCIATED PROTEIN 1"/>
    <property type="match status" value="1"/>
</dbReference>
<evidence type="ECO:0000259" key="9">
    <source>
        <dbReference type="Pfam" id="PF22638"/>
    </source>
</evidence>
<dbReference type="NCBIfam" id="TIGR02492">
    <property type="entry name" value="flgK_ends"/>
    <property type="match status" value="1"/>
</dbReference>
<evidence type="ECO:0000313" key="10">
    <source>
        <dbReference type="EMBL" id="QHQ36364.1"/>
    </source>
</evidence>
<name>A0A6P1T0B8_9RHOB</name>
<reference evidence="10 11" key="1">
    <citation type="submission" date="2019-12" db="EMBL/GenBank/DDBJ databases">
        <title>Complete genome sequence of Algicella marina strain 9Alg 56(T) isolated from the red alga Tichocarpus crinitus.</title>
        <authorList>
            <person name="Kim S.-G."/>
            <person name="Nedashkovskaya O.I."/>
        </authorList>
    </citation>
    <scope>NUCLEOTIDE SEQUENCE [LARGE SCALE GENOMIC DNA]</scope>
    <source>
        <strain evidence="10 11">9Alg 56</strain>
    </source>
</reference>
<accession>A0A6P1T0B8</accession>
<protein>
    <recommendedName>
        <fullName evidence="4">Flagellar hook-associated protein 1</fullName>
    </recommendedName>
</protein>
<evidence type="ECO:0000256" key="1">
    <source>
        <dbReference type="ARBA" id="ARBA00004117"/>
    </source>
</evidence>
<keyword evidence="10" id="KW-0969">Cilium</keyword>
<dbReference type="GO" id="GO:0005198">
    <property type="term" value="F:structural molecule activity"/>
    <property type="evidence" value="ECO:0007669"/>
    <property type="project" value="InterPro"/>
</dbReference>
<dbReference type="GO" id="GO:0009424">
    <property type="term" value="C:bacterial-type flagellum hook"/>
    <property type="evidence" value="ECO:0007669"/>
    <property type="project" value="InterPro"/>
</dbReference>
<dbReference type="InterPro" id="IPR002371">
    <property type="entry name" value="FlgK"/>
</dbReference>